<reference evidence="3" key="1">
    <citation type="submission" date="2006-10" db="EMBL/GenBank/DDBJ databases">
        <title>Complete sequence of Solibacter usitatus Ellin6076.</title>
        <authorList>
            <consortium name="US DOE Joint Genome Institute"/>
            <person name="Copeland A."/>
            <person name="Lucas S."/>
            <person name="Lapidus A."/>
            <person name="Barry K."/>
            <person name="Detter J.C."/>
            <person name="Glavina del Rio T."/>
            <person name="Hammon N."/>
            <person name="Israni S."/>
            <person name="Dalin E."/>
            <person name="Tice H."/>
            <person name="Pitluck S."/>
            <person name="Thompson L.S."/>
            <person name="Brettin T."/>
            <person name="Bruce D."/>
            <person name="Han C."/>
            <person name="Tapia R."/>
            <person name="Gilna P."/>
            <person name="Schmutz J."/>
            <person name="Larimer F."/>
            <person name="Land M."/>
            <person name="Hauser L."/>
            <person name="Kyrpides N."/>
            <person name="Mikhailova N."/>
            <person name="Janssen P.H."/>
            <person name="Kuske C.R."/>
            <person name="Richardson P."/>
        </authorList>
    </citation>
    <scope>NUCLEOTIDE SEQUENCE</scope>
    <source>
        <strain evidence="3">Ellin6076</strain>
    </source>
</reference>
<name>Q01YV8_SOLUE</name>
<organism evidence="3">
    <name type="scientific">Solibacter usitatus (strain Ellin6076)</name>
    <dbReference type="NCBI Taxonomy" id="234267"/>
    <lineage>
        <taxon>Bacteria</taxon>
        <taxon>Pseudomonadati</taxon>
        <taxon>Acidobacteriota</taxon>
        <taxon>Terriglobia</taxon>
        <taxon>Bryobacterales</taxon>
        <taxon>Solibacteraceae</taxon>
        <taxon>Candidatus Solibacter</taxon>
    </lineage>
</organism>
<evidence type="ECO:0000256" key="1">
    <source>
        <dbReference type="SAM" id="MobiDB-lite"/>
    </source>
</evidence>
<dbReference type="EMBL" id="CP000473">
    <property type="protein sequence ID" value="ABJ85157.1"/>
    <property type="molecule type" value="Genomic_DNA"/>
</dbReference>
<dbReference type="HOGENOM" id="CLU_1229220_0_0_0"/>
<feature type="region of interest" description="Disordered" evidence="1">
    <location>
        <begin position="156"/>
        <end position="225"/>
    </location>
</feature>
<feature type="signal peptide" evidence="2">
    <location>
        <begin position="1"/>
        <end position="23"/>
    </location>
</feature>
<dbReference type="OrthoDB" id="129636at2"/>
<proteinExistence type="predicted"/>
<feature type="chain" id="PRO_5004162945" description="DUF5667 domain-containing protein" evidence="2">
    <location>
        <begin position="24"/>
        <end position="225"/>
    </location>
</feature>
<dbReference type="KEGG" id="sus:Acid_4193"/>
<evidence type="ECO:0008006" key="4">
    <source>
        <dbReference type="Google" id="ProtNLM"/>
    </source>
</evidence>
<accession>Q01YV8</accession>
<feature type="compositionally biased region" description="Basic and acidic residues" evidence="1">
    <location>
        <begin position="156"/>
        <end position="207"/>
    </location>
</feature>
<protein>
    <recommendedName>
        <fullName evidence="4">DUF5667 domain-containing protein</fullName>
    </recommendedName>
</protein>
<dbReference type="AlphaFoldDB" id="Q01YV8"/>
<evidence type="ECO:0000256" key="2">
    <source>
        <dbReference type="SAM" id="SignalP"/>
    </source>
</evidence>
<evidence type="ECO:0000313" key="3">
    <source>
        <dbReference type="EMBL" id="ABJ85157.1"/>
    </source>
</evidence>
<sequence precursor="true">MKTWKSKLCCLLLAAAFATGAMGRDFLTADEIDQIKEAQEPNLRLKLYASFAKLRVDLIKNLLAKDKTGRSIMIHDTLEDYSKILDAIDTVADAAAARKTDIKLGLAAVADVEKQLLPVLKQIEESHPKDMERYEFALTQAIETTSDSLDLAQQDLGKRGSDVEERLEKQKKAVEAEMTPVEKEGQKAAADAKKKADEEKAAEDDKPKRKPPTLLRPGEKKQQDK</sequence>
<dbReference type="STRING" id="234267.Acid_4193"/>
<keyword evidence="2" id="KW-0732">Signal</keyword>
<dbReference type="InParanoid" id="Q01YV8"/>
<gene>
    <name evidence="3" type="ordered locus">Acid_4193</name>
</gene>